<evidence type="ECO:0000313" key="4">
    <source>
        <dbReference type="Proteomes" id="UP001642484"/>
    </source>
</evidence>
<comment type="caution">
    <text evidence="3">The sequence shown here is derived from an EMBL/GenBank/DDBJ whole genome shotgun (WGS) entry which is preliminary data.</text>
</comment>
<evidence type="ECO:0000259" key="2">
    <source>
        <dbReference type="PROSITE" id="PS50828"/>
    </source>
</evidence>
<name>A0ABP0S706_9DINO</name>
<dbReference type="InterPro" id="IPR036063">
    <property type="entry name" value="Smr_dom_sf"/>
</dbReference>
<dbReference type="InterPro" id="IPR002625">
    <property type="entry name" value="Smr_dom"/>
</dbReference>
<gene>
    <name evidence="3" type="ORF">CCMP2556_LOCUS50401</name>
</gene>
<evidence type="ECO:0000256" key="1">
    <source>
        <dbReference type="SAM" id="MobiDB-lite"/>
    </source>
</evidence>
<feature type="domain" description="Smr" evidence="2">
    <location>
        <begin position="153"/>
        <end position="238"/>
    </location>
</feature>
<accession>A0ABP0S706</accession>
<dbReference type="EMBL" id="CAXAMN010027062">
    <property type="protein sequence ID" value="CAK9108121.1"/>
    <property type="molecule type" value="Genomic_DNA"/>
</dbReference>
<feature type="compositionally biased region" description="Basic residues" evidence="1">
    <location>
        <begin position="102"/>
        <end position="118"/>
    </location>
</feature>
<feature type="region of interest" description="Disordered" evidence="1">
    <location>
        <begin position="99"/>
        <end position="145"/>
    </location>
</feature>
<reference evidence="3 4" key="1">
    <citation type="submission" date="2024-02" db="EMBL/GenBank/DDBJ databases">
        <authorList>
            <person name="Chen Y."/>
            <person name="Shah S."/>
            <person name="Dougan E. K."/>
            <person name="Thang M."/>
            <person name="Chan C."/>
        </authorList>
    </citation>
    <scope>NUCLEOTIDE SEQUENCE [LARGE SCALE GENOMIC DNA]</scope>
</reference>
<dbReference type="Gene3D" id="3.30.1370.110">
    <property type="match status" value="1"/>
</dbReference>
<organism evidence="3 4">
    <name type="scientific">Durusdinium trenchii</name>
    <dbReference type="NCBI Taxonomy" id="1381693"/>
    <lineage>
        <taxon>Eukaryota</taxon>
        <taxon>Sar</taxon>
        <taxon>Alveolata</taxon>
        <taxon>Dinophyceae</taxon>
        <taxon>Suessiales</taxon>
        <taxon>Symbiodiniaceae</taxon>
        <taxon>Durusdinium</taxon>
    </lineage>
</organism>
<dbReference type="PROSITE" id="PS50828">
    <property type="entry name" value="SMR"/>
    <property type="match status" value="1"/>
</dbReference>
<sequence length="251" mass="27204">MYTVHSHDSMIHCICPCHGISCPVFHALLGVGPMRSGCGWRVGLRGAQDQCPATKDESECNRALKELCSAECWQQALCVADLMLQQSLSLTEGNRELEAALRRRSSRVRPPPPKRKQASKPAGPRPAEPPVEGEEQEPQAKSYRRLPSGDVLIDLHGLPVEVSKIAVQVAIEDLVLGPPGVPAADQLGALIIVTGVGNNSPGNVPLIRPAVTSFLREELSLKVLDNRDGPGRLRIPASELRKLRGVPRPKR</sequence>
<dbReference type="Proteomes" id="UP001642484">
    <property type="component" value="Unassembled WGS sequence"/>
</dbReference>
<dbReference type="SUPFAM" id="SSF160443">
    <property type="entry name" value="SMR domain-like"/>
    <property type="match status" value="1"/>
</dbReference>
<keyword evidence="4" id="KW-1185">Reference proteome</keyword>
<proteinExistence type="predicted"/>
<evidence type="ECO:0000313" key="3">
    <source>
        <dbReference type="EMBL" id="CAK9108121.1"/>
    </source>
</evidence>
<protein>
    <recommendedName>
        <fullName evidence="2">Smr domain-containing protein</fullName>
    </recommendedName>
</protein>